<dbReference type="RefSeq" id="XP_007414418.1">
    <property type="nucleotide sequence ID" value="XM_007414356.1"/>
</dbReference>
<dbReference type="VEuPathDB" id="FungiDB:MELLADRAFT_91393"/>
<evidence type="ECO:0000313" key="2">
    <source>
        <dbReference type="EMBL" id="EGG02433.1"/>
    </source>
</evidence>
<dbReference type="Proteomes" id="UP000001072">
    <property type="component" value="Unassembled WGS sequence"/>
</dbReference>
<keyword evidence="3" id="KW-1185">Reference proteome</keyword>
<dbReference type="EMBL" id="GL883131">
    <property type="protein sequence ID" value="EGG02433.1"/>
    <property type="molecule type" value="Genomic_DNA"/>
</dbReference>
<dbReference type="InParanoid" id="F4RYW6"/>
<protein>
    <submittedName>
        <fullName evidence="2">Uncharacterized protein</fullName>
    </submittedName>
</protein>
<accession>F4RYW6</accession>
<sequence length="319" mass="35273">MGGTVVARVDGIGVDIFELLTERLHRNRQAFLTETRWSVNIRSYRQPTPPLVEQSFQGIFTSGSYSHERQDSGDDVNESGSRSRQRIMYTVRNSAGPDGLVAMVEDVNAPTRSSWRTRLKEREIEMKKRKAKRLIPSDGSLNVQLPDSNAAVISHSTEASNLMSVVKDPLGQTTSVSAQNPTVNISTDIDSSIAPAHEALLEDDDSFLDLPPEPPRHFRISLACFPESFEHLLSNTLISAQGPPGPALWVPRSHATLINGVIWGLYSTPINLNNVKHDEDSPSFASQMKPDYWIRIGKLTTKGTSNSSTSLPWIILEAN</sequence>
<evidence type="ECO:0000313" key="3">
    <source>
        <dbReference type="Proteomes" id="UP000001072"/>
    </source>
</evidence>
<feature type="region of interest" description="Disordered" evidence="1">
    <location>
        <begin position="63"/>
        <end position="83"/>
    </location>
</feature>
<reference evidence="3" key="1">
    <citation type="journal article" date="2011" name="Proc. Natl. Acad. Sci. U.S.A.">
        <title>Obligate biotrophy features unraveled by the genomic analysis of rust fungi.</title>
        <authorList>
            <person name="Duplessis S."/>
            <person name="Cuomo C.A."/>
            <person name="Lin Y.-C."/>
            <person name="Aerts A."/>
            <person name="Tisserant E."/>
            <person name="Veneault-Fourrey C."/>
            <person name="Joly D.L."/>
            <person name="Hacquard S."/>
            <person name="Amselem J."/>
            <person name="Cantarel B.L."/>
            <person name="Chiu R."/>
            <person name="Coutinho P.M."/>
            <person name="Feau N."/>
            <person name="Field M."/>
            <person name="Frey P."/>
            <person name="Gelhaye E."/>
            <person name="Goldberg J."/>
            <person name="Grabherr M.G."/>
            <person name="Kodira C.D."/>
            <person name="Kohler A."/>
            <person name="Kuees U."/>
            <person name="Lindquist E.A."/>
            <person name="Lucas S.M."/>
            <person name="Mago R."/>
            <person name="Mauceli E."/>
            <person name="Morin E."/>
            <person name="Murat C."/>
            <person name="Pangilinan J.L."/>
            <person name="Park R."/>
            <person name="Pearson M."/>
            <person name="Quesneville H."/>
            <person name="Rouhier N."/>
            <person name="Sakthikumar S."/>
            <person name="Salamov A.A."/>
            <person name="Schmutz J."/>
            <person name="Selles B."/>
            <person name="Shapiro H."/>
            <person name="Tanguay P."/>
            <person name="Tuskan G.A."/>
            <person name="Henrissat B."/>
            <person name="Van de Peer Y."/>
            <person name="Rouze P."/>
            <person name="Ellis J.G."/>
            <person name="Dodds P.N."/>
            <person name="Schein J.E."/>
            <person name="Zhong S."/>
            <person name="Hamelin R.C."/>
            <person name="Grigoriev I.V."/>
            <person name="Szabo L.J."/>
            <person name="Martin F."/>
        </authorList>
    </citation>
    <scope>NUCLEOTIDE SEQUENCE [LARGE SCALE GENOMIC DNA]</scope>
    <source>
        <strain evidence="3">98AG31 / pathotype 3-4-7</strain>
    </source>
</reference>
<evidence type="ECO:0000256" key="1">
    <source>
        <dbReference type="SAM" id="MobiDB-lite"/>
    </source>
</evidence>
<organism evidence="3">
    <name type="scientific">Melampsora larici-populina (strain 98AG31 / pathotype 3-4-7)</name>
    <name type="common">Poplar leaf rust fungus</name>
    <dbReference type="NCBI Taxonomy" id="747676"/>
    <lineage>
        <taxon>Eukaryota</taxon>
        <taxon>Fungi</taxon>
        <taxon>Dikarya</taxon>
        <taxon>Basidiomycota</taxon>
        <taxon>Pucciniomycotina</taxon>
        <taxon>Pucciniomycetes</taxon>
        <taxon>Pucciniales</taxon>
        <taxon>Melampsoraceae</taxon>
        <taxon>Melampsora</taxon>
    </lineage>
</organism>
<dbReference type="STRING" id="747676.F4RYW6"/>
<dbReference type="HOGENOM" id="CLU_871783_0_0_1"/>
<dbReference type="KEGG" id="mlr:MELLADRAFT_91393"/>
<gene>
    <name evidence="2" type="ORF">MELLADRAFT_91393</name>
</gene>
<proteinExistence type="predicted"/>
<name>F4RYW6_MELLP</name>
<dbReference type="GeneID" id="18935896"/>
<dbReference type="OrthoDB" id="2502964at2759"/>
<dbReference type="AlphaFoldDB" id="F4RYW6"/>